<comment type="subcellular location">
    <subcellularLocation>
        <location evidence="1">Membrane</location>
    </subcellularLocation>
</comment>
<evidence type="ECO:0000256" key="8">
    <source>
        <dbReference type="SAM" id="Phobius"/>
    </source>
</evidence>
<protein>
    <submittedName>
        <fullName evidence="10">Cytochrome c oxidase subunit 2</fullName>
        <ecNumber evidence="10">1.9.3.1</ecNumber>
    </submittedName>
</protein>
<gene>
    <name evidence="10" type="primary">cbaB_4</name>
    <name evidence="10" type="ORF">GALL_297670</name>
</gene>
<dbReference type="Pfam" id="PF00116">
    <property type="entry name" value="COX2"/>
    <property type="match status" value="1"/>
</dbReference>
<evidence type="ECO:0000313" key="10">
    <source>
        <dbReference type="EMBL" id="OIQ88368.1"/>
    </source>
</evidence>
<feature type="transmembrane region" description="Helical" evidence="8">
    <location>
        <begin position="47"/>
        <end position="67"/>
    </location>
</feature>
<dbReference type="GO" id="GO:0004129">
    <property type="term" value="F:cytochrome-c oxidase activity"/>
    <property type="evidence" value="ECO:0007669"/>
    <property type="project" value="InterPro"/>
</dbReference>
<comment type="caution">
    <text evidence="10">The sequence shown here is derived from an EMBL/GenBank/DDBJ whole genome shotgun (WGS) entry which is preliminary data.</text>
</comment>
<dbReference type="PANTHER" id="PTHR22888">
    <property type="entry name" value="CYTOCHROME C OXIDASE, SUBUNIT II"/>
    <property type="match status" value="1"/>
</dbReference>
<proteinExistence type="inferred from homology"/>
<feature type="transmembrane region" description="Helical" evidence="8">
    <location>
        <begin position="6"/>
        <end position="26"/>
    </location>
</feature>
<dbReference type="SUPFAM" id="SSF49503">
    <property type="entry name" value="Cupredoxins"/>
    <property type="match status" value="1"/>
</dbReference>
<evidence type="ECO:0000256" key="1">
    <source>
        <dbReference type="ARBA" id="ARBA00004370"/>
    </source>
</evidence>
<dbReference type="InterPro" id="IPR045187">
    <property type="entry name" value="CcO_II"/>
</dbReference>
<keyword evidence="3" id="KW-0813">Transport</keyword>
<sequence>MISTYAGIVALLGVFLIFAIGFFVLSQSSAQGEAGKIKESVYRIRRVWFVFLVVLLVGILVTTLPHAPNLKAAETQPQAVVKVDGRMWAWAFTPVQGARLDADGTLLLPAGKTVEFLVTASDVNHGFGVYDAAGTMLTQVQAMPGYVNRLVYTFRQPGTYTVLCLEYCGVGHQVMTAQFKVI</sequence>
<dbReference type="Gene3D" id="2.60.40.420">
    <property type="entry name" value="Cupredoxins - blue copper proteins"/>
    <property type="match status" value="1"/>
</dbReference>
<name>A0A1J5QXQ2_9ZZZZ</name>
<keyword evidence="4" id="KW-0479">Metal-binding</keyword>
<keyword evidence="6" id="KW-0186">Copper</keyword>
<dbReference type="InterPro" id="IPR002429">
    <property type="entry name" value="CcO_II-like_C"/>
</dbReference>
<dbReference type="GO" id="GO:0016491">
    <property type="term" value="F:oxidoreductase activity"/>
    <property type="evidence" value="ECO:0007669"/>
    <property type="project" value="UniProtKB-KW"/>
</dbReference>
<evidence type="ECO:0000256" key="7">
    <source>
        <dbReference type="ARBA" id="ARBA00023136"/>
    </source>
</evidence>
<evidence type="ECO:0000259" key="9">
    <source>
        <dbReference type="PROSITE" id="PS50857"/>
    </source>
</evidence>
<evidence type="ECO:0000256" key="5">
    <source>
        <dbReference type="ARBA" id="ARBA00022982"/>
    </source>
</evidence>
<dbReference type="GO" id="GO:0005507">
    <property type="term" value="F:copper ion binding"/>
    <property type="evidence" value="ECO:0007669"/>
    <property type="project" value="InterPro"/>
</dbReference>
<dbReference type="EMBL" id="MLJW01000375">
    <property type="protein sequence ID" value="OIQ88368.1"/>
    <property type="molecule type" value="Genomic_DNA"/>
</dbReference>
<keyword evidence="5" id="KW-0249">Electron transport</keyword>
<dbReference type="GO" id="GO:0016020">
    <property type="term" value="C:membrane"/>
    <property type="evidence" value="ECO:0007669"/>
    <property type="project" value="UniProtKB-SubCell"/>
</dbReference>
<reference evidence="10" key="1">
    <citation type="submission" date="2016-10" db="EMBL/GenBank/DDBJ databases">
        <title>Sequence of Gallionella enrichment culture.</title>
        <authorList>
            <person name="Poehlein A."/>
            <person name="Muehling M."/>
            <person name="Daniel R."/>
        </authorList>
    </citation>
    <scope>NUCLEOTIDE SEQUENCE</scope>
</reference>
<keyword evidence="8" id="KW-0812">Transmembrane</keyword>
<comment type="similarity">
    <text evidence="2">Belongs to the cytochrome c oxidase subunit 2 family.</text>
</comment>
<dbReference type="AlphaFoldDB" id="A0A1J5QXQ2"/>
<keyword evidence="10" id="KW-0560">Oxidoreductase</keyword>
<organism evidence="10">
    <name type="scientific">mine drainage metagenome</name>
    <dbReference type="NCBI Taxonomy" id="410659"/>
    <lineage>
        <taxon>unclassified sequences</taxon>
        <taxon>metagenomes</taxon>
        <taxon>ecological metagenomes</taxon>
    </lineage>
</organism>
<feature type="domain" description="Cytochrome oxidase subunit II copper A binding" evidence="9">
    <location>
        <begin position="76"/>
        <end position="182"/>
    </location>
</feature>
<evidence type="ECO:0000256" key="4">
    <source>
        <dbReference type="ARBA" id="ARBA00022723"/>
    </source>
</evidence>
<keyword evidence="8" id="KW-1133">Transmembrane helix</keyword>
<evidence type="ECO:0000256" key="3">
    <source>
        <dbReference type="ARBA" id="ARBA00022448"/>
    </source>
</evidence>
<accession>A0A1J5QXQ2</accession>
<dbReference type="InterPro" id="IPR001505">
    <property type="entry name" value="Copper_CuA"/>
</dbReference>
<dbReference type="PROSITE" id="PS00078">
    <property type="entry name" value="COX2"/>
    <property type="match status" value="1"/>
</dbReference>
<dbReference type="EC" id="1.9.3.1" evidence="10"/>
<dbReference type="PANTHER" id="PTHR22888:SF9">
    <property type="entry name" value="CYTOCHROME C OXIDASE SUBUNIT 2"/>
    <property type="match status" value="1"/>
</dbReference>
<evidence type="ECO:0000256" key="2">
    <source>
        <dbReference type="ARBA" id="ARBA00007866"/>
    </source>
</evidence>
<dbReference type="InterPro" id="IPR008972">
    <property type="entry name" value="Cupredoxin"/>
</dbReference>
<dbReference type="GO" id="GO:0042773">
    <property type="term" value="P:ATP synthesis coupled electron transport"/>
    <property type="evidence" value="ECO:0007669"/>
    <property type="project" value="TreeGrafter"/>
</dbReference>
<keyword evidence="7 8" id="KW-0472">Membrane</keyword>
<evidence type="ECO:0000256" key="6">
    <source>
        <dbReference type="ARBA" id="ARBA00023008"/>
    </source>
</evidence>
<dbReference type="PROSITE" id="PS50857">
    <property type="entry name" value="COX2_CUA"/>
    <property type="match status" value="1"/>
</dbReference>